<organism evidence="5 6">
    <name type="scientific">Ramlibacter lithotrophicus</name>
    <dbReference type="NCBI Taxonomy" id="2606681"/>
    <lineage>
        <taxon>Bacteria</taxon>
        <taxon>Pseudomonadati</taxon>
        <taxon>Pseudomonadota</taxon>
        <taxon>Betaproteobacteria</taxon>
        <taxon>Burkholderiales</taxon>
        <taxon>Comamonadaceae</taxon>
        <taxon>Ramlibacter</taxon>
    </lineage>
</organism>
<dbReference type="SUPFAM" id="SSF46785">
    <property type="entry name" value="Winged helix' DNA-binding domain"/>
    <property type="match status" value="1"/>
</dbReference>
<dbReference type="CDD" id="cd00038">
    <property type="entry name" value="CAP_ED"/>
    <property type="match status" value="1"/>
</dbReference>
<gene>
    <name evidence="5" type="primary">fnr</name>
    <name evidence="5" type="ORF">RAMLITH_07805</name>
</gene>
<dbReference type="PRINTS" id="PR00034">
    <property type="entry name" value="HTHCRP"/>
</dbReference>
<protein>
    <submittedName>
        <fullName evidence="5">Fumarate/nitrate reduction transcriptional regulator Fnr</fullName>
    </submittedName>
</protein>
<dbReference type="SUPFAM" id="SSF51206">
    <property type="entry name" value="cAMP-binding domain-like"/>
    <property type="match status" value="1"/>
</dbReference>
<dbReference type="Pfam" id="PF13545">
    <property type="entry name" value="HTH_Crp_2"/>
    <property type="match status" value="1"/>
</dbReference>
<dbReference type="SMART" id="SM00419">
    <property type="entry name" value="HTH_CRP"/>
    <property type="match status" value="1"/>
</dbReference>
<dbReference type="Proteomes" id="UP000521868">
    <property type="component" value="Unassembled WGS sequence"/>
</dbReference>
<evidence type="ECO:0000313" key="6">
    <source>
        <dbReference type="Proteomes" id="UP000521868"/>
    </source>
</evidence>
<dbReference type="AlphaFoldDB" id="A0A7X6I602"/>
<name>A0A7X6I602_9BURK</name>
<dbReference type="InterPro" id="IPR036390">
    <property type="entry name" value="WH_DNA-bd_sf"/>
</dbReference>
<dbReference type="InterPro" id="IPR012318">
    <property type="entry name" value="HTH_CRP"/>
</dbReference>
<keyword evidence="3" id="KW-0804">Transcription</keyword>
<dbReference type="GO" id="GO:0003700">
    <property type="term" value="F:DNA-binding transcription factor activity"/>
    <property type="evidence" value="ECO:0007669"/>
    <property type="project" value="TreeGrafter"/>
</dbReference>
<dbReference type="GO" id="GO:0005829">
    <property type="term" value="C:cytosol"/>
    <property type="evidence" value="ECO:0007669"/>
    <property type="project" value="TreeGrafter"/>
</dbReference>
<dbReference type="SMART" id="SM00100">
    <property type="entry name" value="cNMP"/>
    <property type="match status" value="1"/>
</dbReference>
<dbReference type="InterPro" id="IPR018490">
    <property type="entry name" value="cNMP-bd_dom_sf"/>
</dbReference>
<dbReference type="FunFam" id="1.10.10.10:FF:000028">
    <property type="entry name" value="Fumarate/nitrate reduction transcriptional regulator Fnr"/>
    <property type="match status" value="1"/>
</dbReference>
<proteinExistence type="predicted"/>
<dbReference type="CDD" id="cd00092">
    <property type="entry name" value="HTH_CRP"/>
    <property type="match status" value="1"/>
</dbReference>
<accession>A0A7X6I602</accession>
<keyword evidence="1" id="KW-0805">Transcription regulation</keyword>
<dbReference type="Gene3D" id="2.60.120.10">
    <property type="entry name" value="Jelly Rolls"/>
    <property type="match status" value="1"/>
</dbReference>
<keyword evidence="6" id="KW-1185">Reference proteome</keyword>
<dbReference type="PANTHER" id="PTHR24567:SF75">
    <property type="entry name" value="FUMARATE AND NITRATE REDUCTION REGULATORY PROTEIN"/>
    <property type="match status" value="1"/>
</dbReference>
<dbReference type="InterPro" id="IPR050397">
    <property type="entry name" value="Env_Response_Regulators"/>
</dbReference>
<dbReference type="EMBL" id="VTOX01000002">
    <property type="protein sequence ID" value="NKE65725.1"/>
    <property type="molecule type" value="Genomic_DNA"/>
</dbReference>
<evidence type="ECO:0000256" key="3">
    <source>
        <dbReference type="ARBA" id="ARBA00023163"/>
    </source>
</evidence>
<dbReference type="NCBIfam" id="NF008365">
    <property type="entry name" value="PRK11161.1"/>
    <property type="match status" value="1"/>
</dbReference>
<keyword evidence="2" id="KW-0238">DNA-binding</keyword>
<dbReference type="InterPro" id="IPR036388">
    <property type="entry name" value="WH-like_DNA-bd_sf"/>
</dbReference>
<dbReference type="PANTHER" id="PTHR24567">
    <property type="entry name" value="CRP FAMILY TRANSCRIPTIONAL REGULATORY PROTEIN"/>
    <property type="match status" value="1"/>
</dbReference>
<dbReference type="RefSeq" id="WP_168106818.1">
    <property type="nucleotide sequence ID" value="NZ_VTOX01000002.1"/>
</dbReference>
<dbReference type="Pfam" id="PF00027">
    <property type="entry name" value="cNMP_binding"/>
    <property type="match status" value="1"/>
</dbReference>
<dbReference type="PROSITE" id="PS51063">
    <property type="entry name" value="HTH_CRP_2"/>
    <property type="match status" value="1"/>
</dbReference>
<evidence type="ECO:0000259" key="4">
    <source>
        <dbReference type="PROSITE" id="PS51063"/>
    </source>
</evidence>
<sequence>MSATAFHSTAPRCIAIEPGTAAPAAAVKTQCSTCHLRELCLPSGMNELDLGRLDSLKFTRRKVKAGQTLYREGDKFTCIHAVRSGTLKSSLMLSDGREQVSGFHIAGELVGLDGVAQGQHASATMALEDTELCAIPYAGLSDATAGHSGMQHVISRLMSREILREHSLMMLLGSMNAEERLAAFLLNLSHRYAARGYSEREFHLRMSRAEIGSYLGMKLETVSRTFSAFQQQGLMEVDKRHIRIADLAGLKRRFEVRVH</sequence>
<reference evidence="5 6" key="1">
    <citation type="journal article" date="2020" name="Nature">
        <title>Bacterial chemolithoautotrophy via manganese oxidation.</title>
        <authorList>
            <person name="Yu H."/>
            <person name="Leadbetter J.R."/>
        </authorList>
    </citation>
    <scope>NUCLEOTIDE SEQUENCE [LARGE SCALE GENOMIC DNA]</scope>
    <source>
        <strain evidence="5 6">RBP-1</strain>
    </source>
</reference>
<evidence type="ECO:0000313" key="5">
    <source>
        <dbReference type="EMBL" id="NKE65725.1"/>
    </source>
</evidence>
<feature type="domain" description="HTH crp-type" evidence="4">
    <location>
        <begin position="175"/>
        <end position="248"/>
    </location>
</feature>
<comment type="caution">
    <text evidence="5">The sequence shown here is derived from an EMBL/GenBank/DDBJ whole genome shotgun (WGS) entry which is preliminary data.</text>
</comment>
<dbReference type="Gene3D" id="1.10.10.10">
    <property type="entry name" value="Winged helix-like DNA-binding domain superfamily/Winged helix DNA-binding domain"/>
    <property type="match status" value="1"/>
</dbReference>
<dbReference type="InterPro" id="IPR014710">
    <property type="entry name" value="RmlC-like_jellyroll"/>
</dbReference>
<dbReference type="GO" id="GO:0003677">
    <property type="term" value="F:DNA binding"/>
    <property type="evidence" value="ECO:0007669"/>
    <property type="project" value="UniProtKB-KW"/>
</dbReference>
<evidence type="ECO:0000256" key="1">
    <source>
        <dbReference type="ARBA" id="ARBA00023015"/>
    </source>
</evidence>
<evidence type="ECO:0000256" key="2">
    <source>
        <dbReference type="ARBA" id="ARBA00023125"/>
    </source>
</evidence>
<dbReference type="InterPro" id="IPR000595">
    <property type="entry name" value="cNMP-bd_dom"/>
</dbReference>